<reference evidence="5" key="1">
    <citation type="submission" date="2015-07" db="EMBL/GenBank/DDBJ databases">
        <title>Fjat-10053 dsm26.</title>
        <authorList>
            <person name="Liu B."/>
            <person name="Wang J."/>
            <person name="Zhu Y."/>
            <person name="Liu G."/>
            <person name="Chen Q."/>
            <person name="Chen Z."/>
            <person name="Lan J."/>
            <person name="Che J."/>
            <person name="Ge C."/>
            <person name="Shi H."/>
            <person name="Pan Z."/>
            <person name="Liu X."/>
        </authorList>
    </citation>
    <scope>NUCLEOTIDE SEQUENCE [LARGE SCALE GENOMIC DNA]</scope>
    <source>
        <strain evidence="5">DSM 26</strain>
    </source>
</reference>
<dbReference type="SUPFAM" id="SSF51735">
    <property type="entry name" value="NAD(P)-binding Rossmann-fold domains"/>
    <property type="match status" value="1"/>
</dbReference>
<evidence type="ECO:0000259" key="3">
    <source>
        <dbReference type="Pfam" id="PF08338"/>
    </source>
</evidence>
<dbReference type="Pfam" id="PF08338">
    <property type="entry name" value="DUF1731"/>
    <property type="match status" value="1"/>
</dbReference>
<organism evidence="4 5">
    <name type="scientific">Virgibacillus pantothenticus</name>
    <dbReference type="NCBI Taxonomy" id="1473"/>
    <lineage>
        <taxon>Bacteria</taxon>
        <taxon>Bacillati</taxon>
        <taxon>Bacillota</taxon>
        <taxon>Bacilli</taxon>
        <taxon>Bacillales</taxon>
        <taxon>Bacillaceae</taxon>
        <taxon>Virgibacillus</taxon>
    </lineage>
</organism>
<name>A0A0L0QV34_VIRPA</name>
<dbReference type="PANTHER" id="PTHR11092:SF0">
    <property type="entry name" value="EPIMERASE FAMILY PROTEIN SDR39U1"/>
    <property type="match status" value="1"/>
</dbReference>
<dbReference type="Pfam" id="PF01370">
    <property type="entry name" value="Epimerase"/>
    <property type="match status" value="1"/>
</dbReference>
<dbReference type="Proteomes" id="UP000036780">
    <property type="component" value="Unassembled WGS sequence"/>
</dbReference>
<dbReference type="InterPro" id="IPR001509">
    <property type="entry name" value="Epimerase_deHydtase"/>
</dbReference>
<protein>
    <submittedName>
        <fullName evidence="4">Multidrug MFS transporter</fullName>
    </submittedName>
</protein>
<feature type="domain" description="DUF1731" evidence="3">
    <location>
        <begin position="247"/>
        <end position="293"/>
    </location>
</feature>
<proteinExistence type="inferred from homology"/>
<dbReference type="RefSeq" id="WP_050350003.1">
    <property type="nucleotide sequence ID" value="NZ_BOSN01000006.1"/>
</dbReference>
<feature type="domain" description="NAD-dependent epimerase/dehydratase" evidence="2">
    <location>
        <begin position="3"/>
        <end position="220"/>
    </location>
</feature>
<evidence type="ECO:0000259" key="2">
    <source>
        <dbReference type="Pfam" id="PF01370"/>
    </source>
</evidence>
<dbReference type="PANTHER" id="PTHR11092">
    <property type="entry name" value="SUGAR NUCLEOTIDE EPIMERASE RELATED"/>
    <property type="match status" value="1"/>
</dbReference>
<dbReference type="InterPro" id="IPR036291">
    <property type="entry name" value="NAD(P)-bd_dom_sf"/>
</dbReference>
<dbReference type="InterPro" id="IPR013549">
    <property type="entry name" value="DUF1731"/>
</dbReference>
<dbReference type="EMBL" id="LGTO01000002">
    <property type="protein sequence ID" value="KNE22525.1"/>
    <property type="molecule type" value="Genomic_DNA"/>
</dbReference>
<evidence type="ECO:0000313" key="4">
    <source>
        <dbReference type="EMBL" id="KNE22525.1"/>
    </source>
</evidence>
<dbReference type="Gene3D" id="3.40.50.720">
    <property type="entry name" value="NAD(P)-binding Rossmann-like Domain"/>
    <property type="match status" value="1"/>
</dbReference>
<dbReference type="CDD" id="cd05242">
    <property type="entry name" value="SDR_a8"/>
    <property type="match status" value="1"/>
</dbReference>
<accession>A0A0L0QV34</accession>
<evidence type="ECO:0000313" key="5">
    <source>
        <dbReference type="Proteomes" id="UP000036780"/>
    </source>
</evidence>
<dbReference type="InterPro" id="IPR010099">
    <property type="entry name" value="SDR39U1"/>
</dbReference>
<dbReference type="PATRIC" id="fig|1473.5.peg.3452"/>
<dbReference type="NCBIfam" id="TIGR01777">
    <property type="entry name" value="yfcH"/>
    <property type="match status" value="1"/>
</dbReference>
<gene>
    <name evidence="4" type="ORF">AFK71_02605</name>
</gene>
<sequence length="299" mass="33356">MNVLLTGGTGFIGQALSNYLSEHNYYVYILTRSPQKHTNTNGVTFIGYDHPAEQLPPMKAVINLAGESLFGYWTKTKKEAIFSSRIQITEKIVTFIEKLPKLPEVFISGSAVGYYGTSNDLMFSENTTTPGEDFLAKVATKWENIAKKAEKSGIRIVFTRFGVVLGHGGALPMMRLPVQLGVGGKIGSGEQWISWVHIEDAVRLITFCMENTAISGAVNITAPHPKQNKVFMRTLAKVLKRPYWLPVPSLFMYAALGEMAELITKGQYVIPKKALDHSFSFSFPYLEEALRQLHHSFDE</sequence>
<comment type="similarity">
    <text evidence="1">Belongs to the NAD(P)-dependent epimerase/dehydratase family. SDR39U1 subfamily.</text>
</comment>
<keyword evidence="5" id="KW-1185">Reference proteome</keyword>
<comment type="caution">
    <text evidence="4">The sequence shown here is derived from an EMBL/GenBank/DDBJ whole genome shotgun (WGS) entry which is preliminary data.</text>
</comment>
<evidence type="ECO:0000256" key="1">
    <source>
        <dbReference type="ARBA" id="ARBA00009353"/>
    </source>
</evidence>
<dbReference type="GeneID" id="66869435"/>
<dbReference type="OrthoDB" id="9801773at2"/>
<dbReference type="AlphaFoldDB" id="A0A0L0QV34"/>